<name>A0ABV4QTV2_9ACTN</name>
<dbReference type="SUPFAM" id="SSF50249">
    <property type="entry name" value="Nucleic acid-binding proteins"/>
    <property type="match status" value="2"/>
</dbReference>
<evidence type="ECO:0000313" key="6">
    <source>
        <dbReference type="EMBL" id="MFA1553959.1"/>
    </source>
</evidence>
<keyword evidence="2" id="KW-0689">Ribosomal protein</keyword>
<feature type="compositionally biased region" description="Basic residues" evidence="4">
    <location>
        <begin position="135"/>
        <end position="148"/>
    </location>
</feature>
<dbReference type="InterPro" id="IPR050437">
    <property type="entry name" value="Ribos_protein_bS1-like"/>
</dbReference>
<evidence type="ECO:0000259" key="5">
    <source>
        <dbReference type="PROSITE" id="PS50126"/>
    </source>
</evidence>
<dbReference type="Pfam" id="PF00575">
    <property type="entry name" value="S1"/>
    <property type="match status" value="1"/>
</dbReference>
<dbReference type="PROSITE" id="PS50126">
    <property type="entry name" value="S1"/>
    <property type="match status" value="2"/>
</dbReference>
<dbReference type="PANTHER" id="PTHR10724:SF7">
    <property type="entry name" value="SMALL RIBOSOMAL SUBUNIT PROTEIN BS1C"/>
    <property type="match status" value="1"/>
</dbReference>
<gene>
    <name evidence="6" type="ORF">SM436_09675</name>
</gene>
<comment type="caution">
    <text evidence="6">The sequence shown here is derived from an EMBL/GenBank/DDBJ whole genome shotgun (WGS) entry which is preliminary data.</text>
</comment>
<feature type="domain" description="S1 motif" evidence="5">
    <location>
        <begin position="91"/>
        <end position="119"/>
    </location>
</feature>
<dbReference type="EMBL" id="JAXCEH010000004">
    <property type="protein sequence ID" value="MFA1553959.1"/>
    <property type="molecule type" value="Genomic_DNA"/>
</dbReference>
<evidence type="ECO:0000256" key="3">
    <source>
        <dbReference type="ARBA" id="ARBA00023274"/>
    </source>
</evidence>
<feature type="domain" description="S1 motif" evidence="5">
    <location>
        <begin position="1"/>
        <end position="74"/>
    </location>
</feature>
<dbReference type="Proteomes" id="UP001569904">
    <property type="component" value="Unassembled WGS sequence"/>
</dbReference>
<feature type="region of interest" description="Disordered" evidence="4">
    <location>
        <begin position="122"/>
        <end position="148"/>
    </location>
</feature>
<evidence type="ECO:0000313" key="7">
    <source>
        <dbReference type="Proteomes" id="UP001569904"/>
    </source>
</evidence>
<accession>A0ABV4QTV2</accession>
<evidence type="ECO:0000256" key="1">
    <source>
        <dbReference type="ARBA" id="ARBA00006767"/>
    </source>
</evidence>
<dbReference type="CDD" id="cd00164">
    <property type="entry name" value="S1_like"/>
    <property type="match status" value="1"/>
</dbReference>
<proteinExistence type="inferred from homology"/>
<dbReference type="Gene3D" id="2.40.50.140">
    <property type="entry name" value="Nucleic acid-binding proteins"/>
    <property type="match status" value="2"/>
</dbReference>
<evidence type="ECO:0000256" key="4">
    <source>
        <dbReference type="SAM" id="MobiDB-lite"/>
    </source>
</evidence>
<keyword evidence="3" id="KW-0687">Ribonucleoprotein</keyword>
<comment type="similarity">
    <text evidence="1">Belongs to the bacterial ribosomal protein bS1 family.</text>
</comment>
<dbReference type="PANTHER" id="PTHR10724">
    <property type="entry name" value="30S RIBOSOMAL PROTEIN S1"/>
    <property type="match status" value="1"/>
</dbReference>
<sequence length="148" mass="16812">MFGAAAAIESFGVFVDLDEGPQHPVFPGVGFIAMPELSWHRFDDPSDIYSPGWRVTCEFLAFDTHNREGRLSLRATQPDPFQQFARDTHVGQILRGPVSKLVPFGAFVRVRDGIEGLIPPQRTLHLANRDTRRRSPDRRRGRSHGHRR</sequence>
<reference evidence="6 7" key="1">
    <citation type="submission" date="2023-11" db="EMBL/GenBank/DDBJ databases">
        <title>Actinomadura monticuli sp. nov., isolated from volcanic ash.</title>
        <authorList>
            <person name="Lee S.D."/>
            <person name="Yang H."/>
            <person name="Kim I.S."/>
        </authorList>
    </citation>
    <scope>NUCLEOTIDE SEQUENCE [LARGE SCALE GENOMIC DNA]</scope>
    <source>
        <strain evidence="6 7">DSM 45346</strain>
    </source>
</reference>
<dbReference type="InterPro" id="IPR003029">
    <property type="entry name" value="S1_domain"/>
</dbReference>
<evidence type="ECO:0000256" key="2">
    <source>
        <dbReference type="ARBA" id="ARBA00022980"/>
    </source>
</evidence>
<organism evidence="6 7">
    <name type="scientific">Actinomadura chokoriensis</name>
    <dbReference type="NCBI Taxonomy" id="454156"/>
    <lineage>
        <taxon>Bacteria</taxon>
        <taxon>Bacillati</taxon>
        <taxon>Actinomycetota</taxon>
        <taxon>Actinomycetes</taxon>
        <taxon>Streptosporangiales</taxon>
        <taxon>Thermomonosporaceae</taxon>
        <taxon>Actinomadura</taxon>
    </lineage>
</organism>
<keyword evidence="7" id="KW-1185">Reference proteome</keyword>
<protein>
    <recommendedName>
        <fullName evidence="5">S1 motif domain-containing protein</fullName>
    </recommendedName>
</protein>
<dbReference type="RefSeq" id="WP_371940348.1">
    <property type="nucleotide sequence ID" value="NZ_JAXCEH010000004.1"/>
</dbReference>
<dbReference type="InterPro" id="IPR012340">
    <property type="entry name" value="NA-bd_OB-fold"/>
</dbReference>